<dbReference type="CDD" id="cd02440">
    <property type="entry name" value="AdoMet_MTases"/>
    <property type="match status" value="1"/>
</dbReference>
<evidence type="ECO:0000256" key="2">
    <source>
        <dbReference type="ARBA" id="ARBA00022679"/>
    </source>
</evidence>
<reference evidence="6" key="2">
    <citation type="submission" date="2016-10" db="EMBL/GenBank/DDBJ databases">
        <authorList>
            <person name="Varghese N."/>
        </authorList>
    </citation>
    <scope>NUCLEOTIDE SEQUENCE [LARGE SCALE GENOMIC DNA]</scope>
    <source>
        <strain evidence="6">KPR-7A</strain>
    </source>
</reference>
<dbReference type="GO" id="GO:0140640">
    <property type="term" value="F:catalytic activity, acting on a nucleic acid"/>
    <property type="evidence" value="ECO:0007669"/>
    <property type="project" value="UniProtKB-ARBA"/>
</dbReference>
<dbReference type="Proteomes" id="UP000183507">
    <property type="component" value="Unassembled WGS sequence"/>
</dbReference>
<dbReference type="GO" id="GO:0008757">
    <property type="term" value="F:S-adenosylmethionine-dependent methyltransferase activity"/>
    <property type="evidence" value="ECO:0007669"/>
    <property type="project" value="InterPro"/>
</dbReference>
<accession>A0A2A7XRZ4</accession>
<feature type="domain" description="Methyltransferase type 11" evidence="3">
    <location>
        <begin position="48"/>
        <end position="163"/>
    </location>
</feature>
<dbReference type="EMBL" id="NUFG01000007">
    <property type="protein sequence ID" value="PEK25084.1"/>
    <property type="molecule type" value="Genomic_DNA"/>
</dbReference>
<dbReference type="InterPro" id="IPR013216">
    <property type="entry name" value="Methyltransf_11"/>
</dbReference>
<dbReference type="AlphaFoldDB" id="A0A1D3NUH0"/>
<dbReference type="InterPro" id="IPR026113">
    <property type="entry name" value="METTL2/6/8-like"/>
</dbReference>
<evidence type="ECO:0000313" key="6">
    <source>
        <dbReference type="Proteomes" id="UP000183507"/>
    </source>
</evidence>
<name>A0A1D3NUH0_9BACI</name>
<organism evidence="5 6">
    <name type="scientific">Bacillus wiedmannii</name>
    <dbReference type="NCBI Taxonomy" id="1890302"/>
    <lineage>
        <taxon>Bacteria</taxon>
        <taxon>Bacillati</taxon>
        <taxon>Bacillota</taxon>
        <taxon>Bacilli</taxon>
        <taxon>Bacillales</taxon>
        <taxon>Bacillaceae</taxon>
        <taxon>Bacillus</taxon>
        <taxon>Bacillus cereus group</taxon>
    </lineage>
</organism>
<accession>A0A1D3NUH0</accession>
<dbReference type="GeneID" id="51132818"/>
<keyword evidence="2 5" id="KW-0808">Transferase</keyword>
<evidence type="ECO:0000313" key="4">
    <source>
        <dbReference type="EMBL" id="PEK25084.1"/>
    </source>
</evidence>
<evidence type="ECO:0000259" key="3">
    <source>
        <dbReference type="Pfam" id="PF08241"/>
    </source>
</evidence>
<dbReference type="PANTHER" id="PTHR22809">
    <property type="entry name" value="METHYLTRANSFERASE-RELATED"/>
    <property type="match status" value="1"/>
</dbReference>
<dbReference type="PANTHER" id="PTHR22809:SF5">
    <property type="entry name" value="TRNA N(3)-METHYLCYTIDINE METHYLTRANSFERASE METTL6"/>
    <property type="match status" value="1"/>
</dbReference>
<proteinExistence type="predicted"/>
<reference evidence="5" key="1">
    <citation type="submission" date="2016-10" db="EMBL/GenBank/DDBJ databases">
        <authorList>
            <person name="de Groot N.N."/>
        </authorList>
    </citation>
    <scope>NUCLEOTIDE SEQUENCE [LARGE SCALE GENOMIC DNA]</scope>
    <source>
        <strain evidence="5">KPR-7A</strain>
    </source>
</reference>
<dbReference type="InterPro" id="IPR029063">
    <property type="entry name" value="SAM-dependent_MTases_sf"/>
</dbReference>
<dbReference type="EMBL" id="FMZR01000010">
    <property type="protein sequence ID" value="SDD86840.1"/>
    <property type="molecule type" value="Genomic_DNA"/>
</dbReference>
<gene>
    <name evidence="4" type="ORF">CN694_11935</name>
    <name evidence="5" type="ORF">SAMN04487767_11093</name>
</gene>
<sequence>MNENEKKITLIPPPELVQYVGGNFEEVGKEFMQYFIEIGNLKSNETVLDVGCGIGRMAVPLMNYLSDEGTYYGFDLFNTGITWCKNNISTRRNNFHFEHVDIYNQFYNPDGKEDASQYKFPYEDESFDFIFLTSVFTHLLPKELEHYVCEIARVLKKDGRCFITFFLINPESSYYLNAGLSTLGFYHQIDNCYVLNKDIPNFAVAYPEEDIRALLNKHGLEIQSPPHYGSWCSRTEHTSYQDIILTQKTSER</sequence>
<dbReference type="Proteomes" id="UP000220435">
    <property type="component" value="Unassembled WGS sequence"/>
</dbReference>
<evidence type="ECO:0000313" key="7">
    <source>
        <dbReference type="Proteomes" id="UP000220435"/>
    </source>
</evidence>
<protein>
    <submittedName>
        <fullName evidence="4">Class I SAM-dependent methyltransferase</fullName>
    </submittedName>
    <submittedName>
        <fullName evidence="5">Methyltransferase domain-containing protein</fullName>
    </submittedName>
</protein>
<evidence type="ECO:0000313" key="5">
    <source>
        <dbReference type="EMBL" id="SDD86840.1"/>
    </source>
</evidence>
<dbReference type="RefSeq" id="WP_048567031.1">
    <property type="nucleotide sequence ID" value="NZ_CP032365.1"/>
</dbReference>
<keyword evidence="1 5" id="KW-0489">Methyltransferase</keyword>
<reference evidence="4 7" key="3">
    <citation type="submission" date="2017-09" db="EMBL/GenBank/DDBJ databases">
        <title>Large-scale bioinformatics analysis of Bacillus genomes uncovers conserved roles of natural products in bacterial physiology.</title>
        <authorList>
            <consortium name="Agbiome Team Llc"/>
            <person name="Bleich R.M."/>
            <person name="Kirk G.J."/>
            <person name="Santa Maria K.C."/>
            <person name="Allen S.E."/>
            <person name="Farag S."/>
            <person name="Shank E.A."/>
            <person name="Bowers A."/>
        </authorList>
    </citation>
    <scope>NUCLEOTIDE SEQUENCE [LARGE SCALE GENOMIC DNA]</scope>
    <source>
        <strain evidence="4 7">AFS000414</strain>
    </source>
</reference>
<dbReference type="SUPFAM" id="SSF53335">
    <property type="entry name" value="S-adenosyl-L-methionine-dependent methyltransferases"/>
    <property type="match status" value="1"/>
</dbReference>
<dbReference type="Gene3D" id="3.40.50.150">
    <property type="entry name" value="Vaccinia Virus protein VP39"/>
    <property type="match status" value="1"/>
</dbReference>
<dbReference type="Pfam" id="PF08241">
    <property type="entry name" value="Methyltransf_11"/>
    <property type="match status" value="1"/>
</dbReference>
<evidence type="ECO:0000256" key="1">
    <source>
        <dbReference type="ARBA" id="ARBA00022603"/>
    </source>
</evidence>
<dbReference type="PATRIC" id="fig|1396.441.peg.4300"/>
<dbReference type="GO" id="GO:0032259">
    <property type="term" value="P:methylation"/>
    <property type="evidence" value="ECO:0007669"/>
    <property type="project" value="UniProtKB-KW"/>
</dbReference>